<gene>
    <name evidence="1" type="ORF">QFC24_003004</name>
</gene>
<dbReference type="Proteomes" id="UP001234202">
    <property type="component" value="Unassembled WGS sequence"/>
</dbReference>
<organism evidence="1 2">
    <name type="scientific">Naganishia onofrii</name>
    <dbReference type="NCBI Taxonomy" id="1851511"/>
    <lineage>
        <taxon>Eukaryota</taxon>
        <taxon>Fungi</taxon>
        <taxon>Dikarya</taxon>
        <taxon>Basidiomycota</taxon>
        <taxon>Agaricomycotina</taxon>
        <taxon>Tremellomycetes</taxon>
        <taxon>Filobasidiales</taxon>
        <taxon>Filobasidiaceae</taxon>
        <taxon>Naganishia</taxon>
    </lineage>
</organism>
<sequence>MSFSEHKPPTVTETMQQSNDDLIFHDELILIIGEFCAGAGDYRSLVNLALTCPAVHQYFKSSLMVEKMTRIFLKNMQGMDSLDLLDYD</sequence>
<keyword evidence="2" id="KW-1185">Reference proteome</keyword>
<reference evidence="1" key="1">
    <citation type="submission" date="2023-04" db="EMBL/GenBank/DDBJ databases">
        <title>Draft Genome sequencing of Naganishia species isolated from polar environments using Oxford Nanopore Technology.</title>
        <authorList>
            <person name="Leo P."/>
            <person name="Venkateswaran K."/>
        </authorList>
    </citation>
    <scope>NUCLEOTIDE SEQUENCE</scope>
    <source>
        <strain evidence="1">DBVPG 5303</strain>
    </source>
</reference>
<accession>A0ACC2XPK8</accession>
<evidence type="ECO:0000313" key="1">
    <source>
        <dbReference type="EMBL" id="KAJ9124637.1"/>
    </source>
</evidence>
<protein>
    <submittedName>
        <fullName evidence="1">Uncharacterized protein</fullName>
    </submittedName>
</protein>
<name>A0ACC2XPK8_9TREE</name>
<evidence type="ECO:0000313" key="2">
    <source>
        <dbReference type="Proteomes" id="UP001234202"/>
    </source>
</evidence>
<dbReference type="EMBL" id="JASBWV010000009">
    <property type="protein sequence ID" value="KAJ9124637.1"/>
    <property type="molecule type" value="Genomic_DNA"/>
</dbReference>
<proteinExistence type="predicted"/>
<comment type="caution">
    <text evidence="1">The sequence shown here is derived from an EMBL/GenBank/DDBJ whole genome shotgun (WGS) entry which is preliminary data.</text>
</comment>